<dbReference type="OrthoDB" id="9765258at2"/>
<evidence type="ECO:0000313" key="8">
    <source>
        <dbReference type="EMBL" id="AEG01469.1"/>
    </source>
</evidence>
<dbReference type="PROSITE" id="PS00198">
    <property type="entry name" value="4FE4S_FER_1"/>
    <property type="match status" value="2"/>
</dbReference>
<gene>
    <name evidence="8" type="ordered locus">Metme_3091</name>
</gene>
<dbReference type="InterPro" id="IPR012257">
    <property type="entry name" value="Glc_ox_4Fe-4S"/>
</dbReference>
<dbReference type="PROSITE" id="PS51379">
    <property type="entry name" value="4FE4S_FER_2"/>
    <property type="match status" value="2"/>
</dbReference>
<dbReference type="InterPro" id="IPR009051">
    <property type="entry name" value="Helical_ferredxn"/>
</dbReference>
<comment type="catalytic activity">
    <reaction evidence="6">
        <text>glycolate + A = glyoxylate + AH2</text>
        <dbReference type="Rhea" id="RHEA:21264"/>
        <dbReference type="ChEBI" id="CHEBI:13193"/>
        <dbReference type="ChEBI" id="CHEBI:17499"/>
        <dbReference type="ChEBI" id="CHEBI:29805"/>
        <dbReference type="ChEBI" id="CHEBI:36655"/>
        <dbReference type="EC" id="1.1.99.14"/>
    </reaction>
</comment>
<keyword evidence="6" id="KW-0249">Electron transport</keyword>
<keyword evidence="5 6" id="KW-0411">Iron-sulfur</keyword>
<dbReference type="PIRSF" id="PIRSF000139">
    <property type="entry name" value="Glc_ox_4Fe-4S"/>
    <property type="match status" value="1"/>
</dbReference>
<dbReference type="Pfam" id="PF02754">
    <property type="entry name" value="CCG"/>
    <property type="match status" value="2"/>
</dbReference>
<dbReference type="InterPro" id="IPR004017">
    <property type="entry name" value="Cys_rich_dom"/>
</dbReference>
<sequence length="418" mass="45594">MFDFMDMDFNAGGDMMKLTGTGPYIPDAGECMRCGMCVGSCPTFRLFQIDEETPRRRIRTISKLLVENQPVSDSERQHLNNCLQCRACEPACPSRMAYGDLFDQAQAALQTAPPWLAKLAFRAIEQKRWRNRLMPLLGLYLKTGLRKPLRKTGLLKKLRLAEAEALLTPPALTALKPHYPSTTSRRGSVALFTGCVAEQFDRETLLAAIKLLNAIGFDVSVPPQQGCCGAIHQHNGQSAAGLIANNLQVFNALAVDAVLHTASGCGAMLSEYQTEDADALQLFGSRLADINEFLVQHWPDDLLLQPIDSRVAVHEPCSQRNVLKNQQAVYALLEKIPGLSVAPLADNQICCGAGGSYMLTHPDNAESLRALKTQTIAASAARIVVSSNFGCMCFLNADPTLNGRKFVHPLQLVAASLP</sequence>
<evidence type="ECO:0000259" key="7">
    <source>
        <dbReference type="PROSITE" id="PS51379"/>
    </source>
</evidence>
<protein>
    <recommendedName>
        <fullName evidence="6">Glycolate oxidase iron-sulfur subunit</fullName>
        <ecNumber evidence="6">1.1.99.14</ecNumber>
    </recommendedName>
</protein>
<evidence type="ECO:0000256" key="5">
    <source>
        <dbReference type="ARBA" id="ARBA00023014"/>
    </source>
</evidence>
<comment type="catalytic activity">
    <reaction evidence="6">
        <text>(R)-lactate + A = pyruvate + AH2</text>
        <dbReference type="Rhea" id="RHEA:15089"/>
        <dbReference type="ChEBI" id="CHEBI:13193"/>
        <dbReference type="ChEBI" id="CHEBI:15361"/>
        <dbReference type="ChEBI" id="CHEBI:16004"/>
        <dbReference type="ChEBI" id="CHEBI:17499"/>
    </reaction>
</comment>
<dbReference type="GO" id="GO:0046872">
    <property type="term" value="F:metal ion binding"/>
    <property type="evidence" value="ECO:0007669"/>
    <property type="project" value="UniProtKB-UniRule"/>
</dbReference>
<feature type="domain" description="4Fe-4S ferredoxin-type" evidence="7">
    <location>
        <begin position="73"/>
        <end position="104"/>
    </location>
</feature>
<evidence type="ECO:0000256" key="6">
    <source>
        <dbReference type="PIRNR" id="PIRNR000139"/>
    </source>
</evidence>
<keyword evidence="6" id="KW-0813">Transport</keyword>
<dbReference type="GO" id="GO:0051539">
    <property type="term" value="F:4 iron, 4 sulfur cluster binding"/>
    <property type="evidence" value="ECO:0007669"/>
    <property type="project" value="UniProtKB-UniRule"/>
</dbReference>
<comment type="function">
    <text evidence="6">Component of a complex that catalyzes the oxidation of glycolate to glyoxylate.</text>
</comment>
<dbReference type="Gene3D" id="1.10.1060.10">
    <property type="entry name" value="Alpha-helical ferredoxin"/>
    <property type="match status" value="1"/>
</dbReference>
<keyword evidence="2 6" id="KW-0479">Metal-binding</keyword>
<feature type="domain" description="4Fe-4S ferredoxin-type" evidence="7">
    <location>
        <begin position="21"/>
        <end position="52"/>
    </location>
</feature>
<dbReference type="InterPro" id="IPR017900">
    <property type="entry name" value="4Fe4S_Fe_S_CS"/>
</dbReference>
<evidence type="ECO:0000256" key="2">
    <source>
        <dbReference type="ARBA" id="ARBA00022723"/>
    </source>
</evidence>
<dbReference type="Proteomes" id="UP000008888">
    <property type="component" value="Chromosome"/>
</dbReference>
<evidence type="ECO:0000313" key="9">
    <source>
        <dbReference type="Proteomes" id="UP000008888"/>
    </source>
</evidence>
<keyword evidence="4 6" id="KW-0408">Iron</keyword>
<reference evidence="8 9" key="1">
    <citation type="journal article" date="2011" name="J. Bacteriol.">
        <title>Complete Genome Sequence of the Aerobic Marine Methanotroph Methylomonas methanica MC09.</title>
        <authorList>
            <person name="Boden R."/>
            <person name="Cunliffe M."/>
            <person name="Scanlan J."/>
            <person name="Moussard H."/>
            <person name="Kits K.D."/>
            <person name="Klotz M.G."/>
            <person name="Jetten M.S."/>
            <person name="Vuilleumier S."/>
            <person name="Han J."/>
            <person name="Peters L."/>
            <person name="Mikhailova N."/>
            <person name="Teshima H."/>
            <person name="Tapia R."/>
            <person name="Kyrpides N."/>
            <person name="Ivanova N."/>
            <person name="Pagani I."/>
            <person name="Cheng J.F."/>
            <person name="Goodwin L."/>
            <person name="Han C."/>
            <person name="Hauser L."/>
            <person name="Land M.L."/>
            <person name="Lapidus A."/>
            <person name="Lucas S."/>
            <person name="Pitluck S."/>
            <person name="Woyke T."/>
            <person name="Stein L."/>
            <person name="Murrell J.C."/>
        </authorList>
    </citation>
    <scope>NUCLEOTIDE SEQUENCE [LARGE SCALE GENOMIC DNA]</scope>
    <source>
        <strain evidence="8 9">MC09</strain>
    </source>
</reference>
<dbReference type="InterPro" id="IPR017896">
    <property type="entry name" value="4Fe4S_Fe-S-bd"/>
</dbReference>
<dbReference type="Pfam" id="PF13183">
    <property type="entry name" value="Fer4_8"/>
    <property type="match status" value="1"/>
</dbReference>
<evidence type="ECO:0000256" key="1">
    <source>
        <dbReference type="ARBA" id="ARBA00022485"/>
    </source>
</evidence>
<keyword evidence="9" id="KW-1185">Reference proteome</keyword>
<evidence type="ECO:0000256" key="4">
    <source>
        <dbReference type="ARBA" id="ARBA00023004"/>
    </source>
</evidence>
<proteinExistence type="predicted"/>
<dbReference type="eggNOG" id="COG0247">
    <property type="taxonomic scope" value="Bacteria"/>
</dbReference>
<name>G0A3J7_METMM</name>
<comment type="cofactor">
    <cofactor evidence="6">
        <name>[4Fe-4S] cluster</name>
        <dbReference type="ChEBI" id="CHEBI:49883"/>
    </cofactor>
    <text evidence="6">Binds 2 [4Fe-4S] clusters.</text>
</comment>
<keyword evidence="1 6" id="KW-0004">4Fe-4S</keyword>
<organism evidence="8 9">
    <name type="scientific">Methylomonas methanica (strain DSM 25384 / MC09)</name>
    <dbReference type="NCBI Taxonomy" id="857087"/>
    <lineage>
        <taxon>Bacteria</taxon>
        <taxon>Pseudomonadati</taxon>
        <taxon>Pseudomonadota</taxon>
        <taxon>Gammaproteobacteria</taxon>
        <taxon>Methylococcales</taxon>
        <taxon>Methylococcaceae</taxon>
        <taxon>Methylomonas</taxon>
    </lineage>
</organism>
<dbReference type="AlphaFoldDB" id="G0A3J7"/>
<dbReference type="RefSeq" id="WP_013819696.1">
    <property type="nucleotide sequence ID" value="NC_015572.1"/>
</dbReference>
<accession>G0A3J7</accession>
<keyword evidence="3" id="KW-0677">Repeat</keyword>
<dbReference type="HOGENOM" id="CLU_023081_0_1_6"/>
<dbReference type="SUPFAM" id="SSF54862">
    <property type="entry name" value="4Fe-4S ferredoxins"/>
    <property type="match status" value="1"/>
</dbReference>
<dbReference type="EC" id="1.1.99.14" evidence="6"/>
<dbReference type="GO" id="GO:0019154">
    <property type="term" value="F:glycolate dehydrogenase activity"/>
    <property type="evidence" value="ECO:0007669"/>
    <property type="project" value="UniProtKB-EC"/>
</dbReference>
<dbReference type="PANTHER" id="PTHR32479">
    <property type="entry name" value="GLYCOLATE OXIDASE IRON-SULFUR SUBUNIT"/>
    <property type="match status" value="1"/>
</dbReference>
<dbReference type="STRING" id="857087.Metme_3091"/>
<dbReference type="KEGG" id="mmt:Metme_3091"/>
<dbReference type="EMBL" id="CP002738">
    <property type="protein sequence ID" value="AEG01469.1"/>
    <property type="molecule type" value="Genomic_DNA"/>
</dbReference>
<reference key="2">
    <citation type="submission" date="2011-05" db="EMBL/GenBank/DDBJ databases">
        <title>Complete genome sequence of the aerobic marine methanotroph Methylomonas methanica MC09.</title>
        <authorList>
            <person name="Boden R."/>
            <person name="Cunliffe M."/>
            <person name="Scanlan J."/>
            <person name="Moussard H."/>
            <person name="Kits K.D."/>
            <person name="Klotz M."/>
            <person name="Jetten M."/>
            <person name="Vuilleumier S."/>
            <person name="Han J."/>
            <person name="Peters L."/>
            <person name="Mikhailova N."/>
            <person name="Teshima H."/>
            <person name="Tapia R."/>
            <person name="Kyrpides N."/>
            <person name="Ivanova N."/>
            <person name="Pagani I."/>
            <person name="Cheng J.-F."/>
            <person name="Goodwin L."/>
            <person name="Han C."/>
            <person name="Hauser L."/>
            <person name="Land M."/>
            <person name="Lapidus A."/>
            <person name="Lucas S."/>
            <person name="Pitluck S."/>
            <person name="Woyke T."/>
            <person name="Stein L.Y."/>
            <person name="Murrell C."/>
        </authorList>
    </citation>
    <scope>NUCLEOTIDE SEQUENCE</scope>
    <source>
        <strain>MC09</strain>
    </source>
</reference>
<dbReference type="PANTHER" id="PTHR32479:SF17">
    <property type="entry name" value="GLYCOLATE OXIDASE IRON-SULFUR SUBUNIT"/>
    <property type="match status" value="1"/>
</dbReference>
<evidence type="ECO:0000256" key="3">
    <source>
        <dbReference type="ARBA" id="ARBA00022737"/>
    </source>
</evidence>
<reference evidence="9" key="3">
    <citation type="submission" date="2011-05" db="EMBL/GenBank/DDBJ databases">
        <title>Complete sequence of Methylomonas methanica MC09.</title>
        <authorList>
            <consortium name="US DOE Joint Genome Institute"/>
            <person name="Lucas S."/>
            <person name="Han J."/>
            <person name="Lapidus A."/>
            <person name="Cheng J.-F."/>
            <person name="Goodwin L."/>
            <person name="Pitluck S."/>
            <person name="Peters L."/>
            <person name="Mikhailova N."/>
            <person name="Teshima H."/>
            <person name="Han C."/>
            <person name="Tapia R."/>
            <person name="Land M."/>
            <person name="Hauser L."/>
            <person name="Kyrpides N."/>
            <person name="Ivanova N."/>
            <person name="Pagani I."/>
            <person name="Stein L."/>
            <person name="Woyke T."/>
        </authorList>
    </citation>
    <scope>NUCLEOTIDE SEQUENCE [LARGE SCALE GENOMIC DNA]</scope>
    <source>
        <strain evidence="9">MC09</strain>
    </source>
</reference>